<evidence type="ECO:0000313" key="2">
    <source>
        <dbReference type="EMBL" id="SVD51011.1"/>
    </source>
</evidence>
<name>A0A382VYP9_9ZZZZ</name>
<dbReference type="Pfam" id="PF00347">
    <property type="entry name" value="Ribosomal_L6"/>
    <property type="match status" value="1"/>
</dbReference>
<dbReference type="GO" id="GO:0005840">
    <property type="term" value="C:ribosome"/>
    <property type="evidence" value="ECO:0007669"/>
    <property type="project" value="InterPro"/>
</dbReference>
<dbReference type="SUPFAM" id="SSF56053">
    <property type="entry name" value="Ribosomal protein L6"/>
    <property type="match status" value="1"/>
</dbReference>
<organism evidence="2">
    <name type="scientific">marine metagenome</name>
    <dbReference type="NCBI Taxonomy" id="408172"/>
    <lineage>
        <taxon>unclassified sequences</taxon>
        <taxon>metagenomes</taxon>
        <taxon>ecological metagenomes</taxon>
    </lineage>
</organism>
<gene>
    <name evidence="2" type="ORF">METZ01_LOCUS403865</name>
</gene>
<dbReference type="AlphaFoldDB" id="A0A382VYP9"/>
<dbReference type="EMBL" id="UINC01155260">
    <property type="protein sequence ID" value="SVD51011.1"/>
    <property type="molecule type" value="Genomic_DNA"/>
</dbReference>
<proteinExistence type="predicted"/>
<accession>A0A382VYP9</accession>
<dbReference type="GO" id="GO:0003735">
    <property type="term" value="F:structural constituent of ribosome"/>
    <property type="evidence" value="ECO:0007669"/>
    <property type="project" value="InterPro"/>
</dbReference>
<dbReference type="InterPro" id="IPR020040">
    <property type="entry name" value="Ribosomal_uL6_a/b-dom"/>
</dbReference>
<feature type="non-terminal residue" evidence="2">
    <location>
        <position position="64"/>
    </location>
</feature>
<dbReference type="InterPro" id="IPR036789">
    <property type="entry name" value="Ribosomal_uL6-like_a/b-dom_sf"/>
</dbReference>
<feature type="non-terminal residue" evidence="2">
    <location>
        <position position="1"/>
    </location>
</feature>
<dbReference type="GO" id="GO:0006412">
    <property type="term" value="P:translation"/>
    <property type="evidence" value="ECO:0007669"/>
    <property type="project" value="InterPro"/>
</dbReference>
<evidence type="ECO:0000259" key="1">
    <source>
        <dbReference type="Pfam" id="PF00347"/>
    </source>
</evidence>
<feature type="domain" description="Large ribosomal subunit protein uL6 alpha-beta" evidence="1">
    <location>
        <begin position="11"/>
        <end position="63"/>
    </location>
</feature>
<dbReference type="Gene3D" id="3.90.930.12">
    <property type="entry name" value="Ribosomal protein L6, alpha-beta domain"/>
    <property type="match status" value="1"/>
</dbReference>
<sequence>VSRIGKLPISIPDKVGVTFSDGTVSVSGPKGNLEKQFESSVKIEVTDSAVIVSAIGESRHARAM</sequence>
<dbReference type="GO" id="GO:0019843">
    <property type="term" value="F:rRNA binding"/>
    <property type="evidence" value="ECO:0007669"/>
    <property type="project" value="InterPro"/>
</dbReference>
<protein>
    <recommendedName>
        <fullName evidence="1">Large ribosomal subunit protein uL6 alpha-beta domain-containing protein</fullName>
    </recommendedName>
</protein>
<reference evidence="2" key="1">
    <citation type="submission" date="2018-05" db="EMBL/GenBank/DDBJ databases">
        <authorList>
            <person name="Lanie J.A."/>
            <person name="Ng W.-L."/>
            <person name="Kazmierczak K.M."/>
            <person name="Andrzejewski T.M."/>
            <person name="Davidsen T.M."/>
            <person name="Wayne K.J."/>
            <person name="Tettelin H."/>
            <person name="Glass J.I."/>
            <person name="Rusch D."/>
            <person name="Podicherti R."/>
            <person name="Tsui H.-C.T."/>
            <person name="Winkler M.E."/>
        </authorList>
    </citation>
    <scope>NUCLEOTIDE SEQUENCE</scope>
</reference>